<sequence>MKQVIFFLSVLLLVGCSSLPQELKSTQATTLVEYDAFSDAANAGEKAEVRLGGVIARLDNLSDQTRIEIVNLPISSVGKPDISEEPNGRFVVYVNGFIDPVTYAKGRLITVIGQADGIEQANVGEFVYPFPVIQASAIHLWQIQEYVVTNDLDMSYMPCAGARCFHQRSHLETRRGKVVQEVK</sequence>
<evidence type="ECO:0000313" key="3">
    <source>
        <dbReference type="Proteomes" id="UP000435323"/>
    </source>
</evidence>
<dbReference type="PIRSF" id="PIRSF004982">
    <property type="entry name" value="SlP"/>
    <property type="match status" value="1"/>
</dbReference>
<dbReference type="NCBIfam" id="TIGR00752">
    <property type="entry name" value="slp"/>
    <property type="match status" value="1"/>
</dbReference>
<protein>
    <submittedName>
        <fullName evidence="1">Slp family lipoprotein</fullName>
    </submittedName>
</protein>
<dbReference type="InterPro" id="IPR004658">
    <property type="entry name" value="OMP_Slp"/>
</dbReference>
<dbReference type="Pfam" id="PF03843">
    <property type="entry name" value="Slp"/>
    <property type="match status" value="1"/>
</dbReference>
<evidence type="ECO:0000313" key="4">
    <source>
        <dbReference type="Proteomes" id="UP000448038"/>
    </source>
</evidence>
<dbReference type="PROSITE" id="PS51257">
    <property type="entry name" value="PROKAR_LIPOPROTEIN"/>
    <property type="match status" value="1"/>
</dbReference>
<dbReference type="PANTHER" id="PTHR37530">
    <property type="entry name" value="OUTER MEMBRANE PROTEIN SLP"/>
    <property type="match status" value="1"/>
</dbReference>
<dbReference type="EMBL" id="WOBO01000020">
    <property type="protein sequence ID" value="MUK47062.1"/>
    <property type="molecule type" value="Genomic_DNA"/>
</dbReference>
<accession>A0A1E5AUX2</accession>
<dbReference type="Proteomes" id="UP000448038">
    <property type="component" value="Unassembled WGS sequence"/>
</dbReference>
<dbReference type="RefSeq" id="WP_005420061.1">
    <property type="nucleotide sequence ID" value="NZ_CVOI01000005.1"/>
</dbReference>
<dbReference type="AlphaFoldDB" id="A0A1E5AUX2"/>
<dbReference type="GO" id="GO:0019867">
    <property type="term" value="C:outer membrane"/>
    <property type="evidence" value="ECO:0007669"/>
    <property type="project" value="InterPro"/>
</dbReference>
<dbReference type="PANTHER" id="PTHR37530:SF1">
    <property type="entry name" value="OUTER MEMBRANE PROTEIN SLP"/>
    <property type="match status" value="1"/>
</dbReference>
<organism evidence="1 3">
    <name type="scientific">Aliivibrio fischeri</name>
    <name type="common">Vibrio fischeri</name>
    <dbReference type="NCBI Taxonomy" id="668"/>
    <lineage>
        <taxon>Bacteria</taxon>
        <taxon>Pseudomonadati</taxon>
        <taxon>Pseudomonadota</taxon>
        <taxon>Gammaproteobacteria</taxon>
        <taxon>Vibrionales</taxon>
        <taxon>Vibrionaceae</taxon>
        <taxon>Aliivibrio</taxon>
    </lineage>
</organism>
<evidence type="ECO:0000313" key="1">
    <source>
        <dbReference type="EMBL" id="MUK47062.1"/>
    </source>
</evidence>
<evidence type="ECO:0000313" key="2">
    <source>
        <dbReference type="EMBL" id="MUK48611.1"/>
    </source>
</evidence>
<gene>
    <name evidence="1" type="ORF">GNP77_17035</name>
    <name evidence="2" type="ORF">GNP88_05315</name>
</gene>
<keyword evidence="1" id="KW-0449">Lipoprotein</keyword>
<proteinExistence type="predicted"/>
<reference evidence="3 4" key="1">
    <citation type="submission" date="2019-11" db="EMBL/GenBank/DDBJ databases">
        <title>Using colonization assays and comparative genomics to discover symbiosis behaviors and factors in Vibrio fischeri.</title>
        <authorList>
            <person name="Bongrand C."/>
            <person name="Moriano-Gutierrez S."/>
            <person name="Arevalo P."/>
            <person name="Mcfall-Ngai M."/>
            <person name="Visick K."/>
            <person name="Polz M.F."/>
            <person name="Ruby E.G."/>
        </authorList>
    </citation>
    <scope>NUCLEOTIDE SEQUENCE [LARGE SCALE GENOMIC DNA]</scope>
    <source>
        <strain evidence="3">emors.3.2</strain>
        <strain evidence="1">Emors.3.2</strain>
        <strain evidence="2">Emors.4.1</strain>
        <strain evidence="4">emors.4.1</strain>
    </source>
</reference>
<comment type="caution">
    <text evidence="1">The sequence shown here is derived from an EMBL/GenBank/DDBJ whole genome shotgun (WGS) entry which is preliminary data.</text>
</comment>
<name>A0A1E5AUX2_ALIFS</name>
<dbReference type="EMBL" id="WOBN01000009">
    <property type="protein sequence ID" value="MUK48611.1"/>
    <property type="molecule type" value="Genomic_DNA"/>
</dbReference>
<dbReference type="Proteomes" id="UP000435323">
    <property type="component" value="Unassembled WGS sequence"/>
</dbReference>